<dbReference type="InterPro" id="IPR000014">
    <property type="entry name" value="PAS"/>
</dbReference>
<dbReference type="Gene3D" id="2.30.29.30">
    <property type="entry name" value="Pleckstrin-homology domain (PH domain)/Phosphotyrosine-binding domain (PTB)"/>
    <property type="match status" value="1"/>
</dbReference>
<comment type="subcellular location">
    <subcellularLocation>
        <location evidence="1">Cytoplasmic vesicle</location>
        <location evidence="1">Secretory vesicle</location>
    </subcellularLocation>
</comment>
<dbReference type="FunFam" id="1.10.510.10:FF:000320">
    <property type="entry name" value="Serine/threonine protein kinase"/>
    <property type="match status" value="1"/>
</dbReference>
<evidence type="ECO:0000256" key="11">
    <source>
        <dbReference type="ARBA" id="ARBA00047899"/>
    </source>
</evidence>
<comment type="catalytic activity">
    <reaction evidence="11">
        <text>L-threonyl-[protein] + ATP = O-phospho-L-threonyl-[protein] + ADP + H(+)</text>
        <dbReference type="Rhea" id="RHEA:46608"/>
        <dbReference type="Rhea" id="RHEA-COMP:11060"/>
        <dbReference type="Rhea" id="RHEA-COMP:11605"/>
        <dbReference type="ChEBI" id="CHEBI:15378"/>
        <dbReference type="ChEBI" id="CHEBI:30013"/>
        <dbReference type="ChEBI" id="CHEBI:30616"/>
        <dbReference type="ChEBI" id="CHEBI:61977"/>
        <dbReference type="ChEBI" id="CHEBI:456216"/>
        <dbReference type="EC" id="2.7.11.1"/>
    </reaction>
</comment>
<evidence type="ECO:0000256" key="9">
    <source>
        <dbReference type="ARBA" id="ARBA00022777"/>
    </source>
</evidence>
<evidence type="ECO:0000313" key="16">
    <source>
        <dbReference type="EMBL" id="OUT19877.1"/>
    </source>
</evidence>
<dbReference type="Gene3D" id="3.30.200.20">
    <property type="entry name" value="Phosphorylase Kinase, domain 1"/>
    <property type="match status" value="1"/>
</dbReference>
<feature type="compositionally biased region" description="Basic and acidic residues" evidence="14">
    <location>
        <begin position="781"/>
        <end position="790"/>
    </location>
</feature>
<sequence>MPYTAPSRSISRSQTSTPSEHSNSNSTRSQSNKDDRFHKFMNQTNDSFLNSPQTNTMSKFYLLDDTTSAESLESVRSNNGKSRSRSSTSSQRGSLLADDLNMSKFYAKQSVHSDSTQDLVDFTTESIQSYSYTPISNNSLTMRMNVLKRSMEILLENPSWLNSSVEKFPNFDSQSIINSVSQGPKLKDLINSERSVSSSTLQTLIQSTLSSDANFSSSPEIPPDSHFLSRRSNSNASSVSTSSLHINFSDELLKDLKDMLKLLKNYQSDDTDTVLCNDGRESPSKPSSPSSSSKFQKGVLDLHELSLANVDKIPKSASSLEDAGRRDFLKIKLLHALATPFINNQKPSSLSSPTSNVAGIPMLTSTSTLGLSELNDQSYSSSSSKKFHASSNAKTKSPKAVFTVSRDSPWNIMNANDLGLLMFGFSKSSIVKMNLIDLIAPRSRDLVINRLHRDKNLVFSGEIIAVKRNNKSLAWTSLWAKRRDNLIILIFEQVVCETIDMIIERKGAIDNGFHVLEILKQNQRLYHKYLKSECLSSFLPSMDRILQNSLKDTFTDDDITSDHDSNIINSLRYFTLKRENGDYVPCAVTSESLYIDNNEHDVKSYIRVNLHSLPYIAGLFLIDSKDYQIQSFNEAIARNLFGTSDLINQNIDLILPEFSTLMELAIRENPNLVHQEGLVLPEHYFRKLQSFIRGKDDNERENLFLACRGVKGKHLDGHFITVDIQLHVTKNGMFLIWITFCRSFSKNVHKLDMIGLDPKSIIHPNSADSQELLKKAHQYQPHHESHHLNDDTTDSNNLPSQLKLLEHKHRDLDSQGSGTTSNISRSSSLRTLNPNTSSISSPVTPKYDEIRRTADTSPLDAIDVALPLESENSSKVNKSFGMSAQKTCAELLQEEEEELQYLREHSPYFPKIIGAEKRTKKFSDFKILKNLGQGAYGKVVFAQYKKDPLYQDCVKAIFKERILVDTWVRDRTLGTVPSEIQILYSLNKYPHANIMRIVDFFEDQNFYYLETLQHGSKGSGAVDLYDIIEVKKDMTEYEAKYIYFQIVAALTHMHSHGIVHRDIKDENIIVDKDYFVKLIDFGSAAWVKDGPFGVFVGTIDYAAPEVLNGQPYEGKAQDVWAMGVLLYTLVFKENPFCSVDEILDSEVKFPGYPKVSSECMDLIRRILIADVNKRPTMQEIKDDPWLDGFTPISTVKPEGGFCTMVEINRRFSRAQFGQQYVPNSSPFPQPIGNQNMGTNSSLNLSEYNNSKTRLQIPPNMKSSESIFSVGTNATNATKRRFSMRNNAPKNYTTDNYSAPPLPATAHSQIISESYTSFQDMDTVGENDGNESFETENGYKKSPHDVLLELGNSNFNVDQFMKEQLVNADASQIDDFIQTVDELNISNEKSVKYILTDSTSQVLNVSKAFKETHDGLVSLKPKINELTDVLSQQLEAAQEYLSKIESDGRGNTNLAVPSNINRQSVMFLQSRWNASVKKIYAEVARAHDLLPYSESRHVINTSHRWSELNSITCKHVRPVTITIFNDSILVASKTNSSNTGSALRENSKVFKYTAIYFWSIESVTIQKCALGKASNSKDPSASSHIKSNGSGNTKNTALLIENKDTNQTFLFSADIEKDFSDTISAIKRARNEVASNKRRSARDSTSAHARADSRISITLDERSSNLERKIKPEFNQCVLMIDDLMTSVSLELGLKRFDECVGYLKSLEGELETLSQIAIAVGVPKALLNKSTFPSSKVQVSVFAQHALTDRLVKTLLVEVECSTSDKKYMKEIIEIFKVLNKEKEAVETYLKSRGKELEDCVGMIRVGGSGLSSGNISIDLMNQQYVVRNDSVSNRRSGIMSRPSSVGGTPESELAVPKKTTDVTVDVAGELVTAYVRELSLVYMGYISRVCDEWNEFFIDESDNPKETQKAKKLSNIRLIEWVNGYIEEMKRSVQLTLMDYDKSGEVFRSSVEIMKNVFDGLKDREMNVDYLLEL</sequence>
<dbReference type="InterPro" id="IPR017441">
    <property type="entry name" value="Protein_kinase_ATP_BS"/>
</dbReference>
<dbReference type="GO" id="GO:0005634">
    <property type="term" value="C:nucleus"/>
    <property type="evidence" value="ECO:0007669"/>
    <property type="project" value="TreeGrafter"/>
</dbReference>
<dbReference type="GO" id="GO:0035556">
    <property type="term" value="P:intracellular signal transduction"/>
    <property type="evidence" value="ECO:0007669"/>
    <property type="project" value="TreeGrafter"/>
</dbReference>
<gene>
    <name evidence="16" type="ORF">CAS74_004996</name>
</gene>
<evidence type="ECO:0000256" key="2">
    <source>
        <dbReference type="ARBA" id="ARBA00012513"/>
    </source>
</evidence>
<keyword evidence="7" id="KW-0808">Transferase</keyword>
<feature type="compositionally biased region" description="Polar residues" evidence="14">
    <location>
        <begin position="834"/>
        <end position="843"/>
    </location>
</feature>
<dbReference type="Pfam" id="PF00069">
    <property type="entry name" value="Pkinase"/>
    <property type="match status" value="1"/>
</dbReference>
<feature type="compositionally biased region" description="Low complexity" evidence="14">
    <location>
        <begin position="74"/>
        <end position="94"/>
    </location>
</feature>
<protein>
    <recommendedName>
        <fullName evidence="3">Exocyst complex component EXO84</fullName>
        <ecNumber evidence="2">2.7.11.1</ecNumber>
    </recommendedName>
</protein>
<feature type="compositionally biased region" description="Polar residues" evidence="14">
    <location>
        <begin position="1"/>
        <end position="30"/>
    </location>
</feature>
<dbReference type="GO" id="GO:0030133">
    <property type="term" value="C:transport vesicle"/>
    <property type="evidence" value="ECO:0007669"/>
    <property type="project" value="UniProtKB-SubCell"/>
</dbReference>
<dbReference type="Pfam" id="PF25345">
    <property type="entry name" value="PH_EXO84"/>
    <property type="match status" value="1"/>
</dbReference>
<keyword evidence="6" id="KW-0597">Phosphoprotein</keyword>
<feature type="region of interest" description="Disordered" evidence="14">
    <location>
        <begin position="271"/>
        <end position="295"/>
    </location>
</feature>
<evidence type="ECO:0000256" key="3">
    <source>
        <dbReference type="ARBA" id="ARBA00021269"/>
    </source>
</evidence>
<dbReference type="InterPro" id="IPR042560">
    <property type="entry name" value="Exo84_C_2"/>
</dbReference>
<dbReference type="InterPro" id="IPR008271">
    <property type="entry name" value="Ser/Thr_kinase_AS"/>
</dbReference>
<dbReference type="SMART" id="SM00220">
    <property type="entry name" value="S_TKc"/>
    <property type="match status" value="1"/>
</dbReference>
<dbReference type="CDD" id="cd00130">
    <property type="entry name" value="PAS"/>
    <property type="match status" value="1"/>
</dbReference>
<keyword evidence="4" id="KW-0963">Cytoplasm</keyword>
<dbReference type="Gene3D" id="1.20.58.1220">
    <property type="entry name" value="Exo84p, C-terminal helical domain"/>
    <property type="match status" value="1"/>
</dbReference>
<dbReference type="PANTHER" id="PTHR24346:SF51">
    <property type="entry name" value="PAS DOMAIN-CONTAINING SERINE_THREONINE-PROTEIN KINASE"/>
    <property type="match status" value="1"/>
</dbReference>
<dbReference type="Gene3D" id="3.30.450.20">
    <property type="entry name" value="PAS domain"/>
    <property type="match status" value="1"/>
</dbReference>
<dbReference type="GO" id="GO:0045719">
    <property type="term" value="P:negative regulation of glycogen biosynthetic process"/>
    <property type="evidence" value="ECO:0007669"/>
    <property type="project" value="TreeGrafter"/>
</dbReference>
<feature type="compositionally biased region" description="Basic and acidic residues" evidence="14">
    <location>
        <begin position="804"/>
        <end position="813"/>
    </location>
</feature>
<evidence type="ECO:0000256" key="10">
    <source>
        <dbReference type="ARBA" id="ARBA00022840"/>
    </source>
</evidence>
<dbReference type="VEuPathDB" id="FungiDB:C5L36_0B00240"/>
<keyword evidence="5" id="KW-0723">Serine/threonine-protein kinase</keyword>
<feature type="region of interest" description="Disordered" evidence="14">
    <location>
        <begin position="212"/>
        <end position="240"/>
    </location>
</feature>
<feature type="region of interest" description="Disordered" evidence="14">
    <location>
        <begin position="72"/>
        <end position="94"/>
    </location>
</feature>
<keyword evidence="8 13" id="KW-0547">Nucleotide-binding</keyword>
<evidence type="ECO:0000256" key="14">
    <source>
        <dbReference type="SAM" id="MobiDB-lite"/>
    </source>
</evidence>
<dbReference type="VEuPathDB" id="FungiDB:C5L36_0B00250"/>
<dbReference type="InterPro" id="IPR000719">
    <property type="entry name" value="Prot_kinase_dom"/>
</dbReference>
<evidence type="ECO:0000256" key="5">
    <source>
        <dbReference type="ARBA" id="ARBA00022527"/>
    </source>
</evidence>
<dbReference type="SUPFAM" id="SSF56112">
    <property type="entry name" value="Protein kinase-like (PK-like)"/>
    <property type="match status" value="1"/>
</dbReference>
<evidence type="ECO:0000256" key="6">
    <source>
        <dbReference type="ARBA" id="ARBA00022553"/>
    </source>
</evidence>
<dbReference type="EC" id="2.7.11.1" evidence="2"/>
<dbReference type="InterPro" id="IPR042561">
    <property type="entry name" value="Exo84_C_1"/>
</dbReference>
<evidence type="ECO:0000256" key="13">
    <source>
        <dbReference type="PROSITE-ProRule" id="PRU10141"/>
    </source>
</evidence>
<evidence type="ECO:0000256" key="7">
    <source>
        <dbReference type="ARBA" id="ARBA00022679"/>
    </source>
</evidence>
<comment type="catalytic activity">
    <reaction evidence="12">
        <text>L-seryl-[protein] + ATP = O-phospho-L-seryl-[protein] + ADP + H(+)</text>
        <dbReference type="Rhea" id="RHEA:17989"/>
        <dbReference type="Rhea" id="RHEA-COMP:9863"/>
        <dbReference type="Rhea" id="RHEA-COMP:11604"/>
        <dbReference type="ChEBI" id="CHEBI:15378"/>
        <dbReference type="ChEBI" id="CHEBI:29999"/>
        <dbReference type="ChEBI" id="CHEBI:30616"/>
        <dbReference type="ChEBI" id="CHEBI:83421"/>
        <dbReference type="ChEBI" id="CHEBI:456216"/>
        <dbReference type="EC" id="2.7.11.1"/>
    </reaction>
</comment>
<dbReference type="PROSITE" id="PS00108">
    <property type="entry name" value="PROTEIN_KINASE_ST"/>
    <property type="match status" value="1"/>
</dbReference>
<dbReference type="PROSITE" id="PS50011">
    <property type="entry name" value="PROTEIN_KINASE_DOM"/>
    <property type="match status" value="1"/>
</dbReference>
<feature type="binding site" evidence="13">
    <location>
        <position position="959"/>
    </location>
    <ligand>
        <name>ATP</name>
        <dbReference type="ChEBI" id="CHEBI:30616"/>
    </ligand>
</feature>
<feature type="region of interest" description="Disordered" evidence="14">
    <location>
        <begin position="1572"/>
        <end position="1592"/>
    </location>
</feature>
<dbReference type="Proteomes" id="UP000195871">
    <property type="component" value="Unassembled WGS sequence"/>
</dbReference>
<dbReference type="GO" id="GO:0004674">
    <property type="term" value="F:protein serine/threonine kinase activity"/>
    <property type="evidence" value="ECO:0007669"/>
    <property type="project" value="UniProtKB-KW"/>
</dbReference>
<dbReference type="GO" id="GO:0005524">
    <property type="term" value="F:ATP binding"/>
    <property type="evidence" value="ECO:0007669"/>
    <property type="project" value="UniProtKB-UniRule"/>
</dbReference>
<dbReference type="InterPro" id="IPR016159">
    <property type="entry name" value="Cullin_repeat-like_dom_sf"/>
</dbReference>
<dbReference type="SUPFAM" id="SSF74788">
    <property type="entry name" value="Cullin repeat-like"/>
    <property type="match status" value="1"/>
</dbReference>
<dbReference type="InterPro" id="IPR011993">
    <property type="entry name" value="PH-like_dom_sf"/>
</dbReference>
<feature type="region of interest" description="Disordered" evidence="14">
    <location>
        <begin position="1"/>
        <end position="52"/>
    </location>
</feature>
<dbReference type="GO" id="GO:0060917">
    <property type="term" value="P:regulation of (1-&gt;6)-beta-D-glucan biosynthetic process"/>
    <property type="evidence" value="ECO:0007669"/>
    <property type="project" value="UniProtKB-ARBA"/>
</dbReference>
<dbReference type="GO" id="GO:0005829">
    <property type="term" value="C:cytosol"/>
    <property type="evidence" value="ECO:0007669"/>
    <property type="project" value="TreeGrafter"/>
</dbReference>
<reference evidence="16 17" key="1">
    <citation type="submission" date="2017-05" db="EMBL/GenBank/DDBJ databases">
        <title>The Genome Sequence of Candida krusei Ckrusei653.</title>
        <authorList>
            <person name="Cuomo C."/>
            <person name="Forche A."/>
            <person name="Young S."/>
            <person name="Abouelleil A."/>
            <person name="Cao P."/>
            <person name="Chapman S."/>
            <person name="Cusick C."/>
            <person name="Shea T."/>
            <person name="Nusbaum C."/>
            <person name="Birren B."/>
        </authorList>
    </citation>
    <scope>NUCLEOTIDE SEQUENCE [LARGE SCALE GENOMIC DNA]</scope>
    <source>
        <strain evidence="16 17">Ckrusei653</strain>
    </source>
</reference>
<keyword evidence="10 13" id="KW-0067">ATP-binding</keyword>
<dbReference type="EMBL" id="NHMM01000010">
    <property type="protein sequence ID" value="OUT19877.1"/>
    <property type="molecule type" value="Genomic_DNA"/>
</dbReference>
<feature type="compositionally biased region" description="Low complexity" evidence="14">
    <location>
        <begin position="230"/>
        <end position="240"/>
    </location>
</feature>
<feature type="compositionally biased region" description="Low complexity" evidence="14">
    <location>
        <begin position="284"/>
        <end position="294"/>
    </location>
</feature>
<evidence type="ECO:0000256" key="1">
    <source>
        <dbReference type="ARBA" id="ARBA00004398"/>
    </source>
</evidence>
<dbReference type="PROSITE" id="PS00107">
    <property type="entry name" value="PROTEIN_KINASE_ATP"/>
    <property type="match status" value="1"/>
</dbReference>
<accession>A0A1Z8JH23</accession>
<keyword evidence="9" id="KW-0418">Kinase</keyword>
<evidence type="ECO:0000256" key="4">
    <source>
        <dbReference type="ARBA" id="ARBA00022490"/>
    </source>
</evidence>
<organism evidence="16 17">
    <name type="scientific">Pichia kudriavzevii</name>
    <name type="common">Yeast</name>
    <name type="synonym">Issatchenkia orientalis</name>
    <dbReference type="NCBI Taxonomy" id="4909"/>
    <lineage>
        <taxon>Eukaryota</taxon>
        <taxon>Fungi</taxon>
        <taxon>Dikarya</taxon>
        <taxon>Ascomycota</taxon>
        <taxon>Saccharomycotina</taxon>
        <taxon>Pichiomycetes</taxon>
        <taxon>Pichiales</taxon>
        <taxon>Pichiaceae</taxon>
        <taxon>Pichia</taxon>
    </lineage>
</organism>
<comment type="caution">
    <text evidence="16">The sequence shown here is derived from an EMBL/GenBank/DDBJ whole genome shotgun (WGS) entry which is preliminary data.</text>
</comment>
<dbReference type="InterPro" id="IPR011009">
    <property type="entry name" value="Kinase-like_dom_sf"/>
</dbReference>
<feature type="region of interest" description="Disordered" evidence="14">
    <location>
        <begin position="773"/>
        <end position="847"/>
    </location>
</feature>
<proteinExistence type="predicted"/>
<evidence type="ECO:0000313" key="17">
    <source>
        <dbReference type="Proteomes" id="UP000195871"/>
    </source>
</evidence>
<name>A0A1Z8JH23_PICKU</name>
<evidence type="ECO:0000259" key="15">
    <source>
        <dbReference type="PROSITE" id="PS50011"/>
    </source>
</evidence>
<evidence type="ECO:0000256" key="8">
    <source>
        <dbReference type="ARBA" id="ARBA00022741"/>
    </source>
</evidence>
<evidence type="ECO:0000256" key="12">
    <source>
        <dbReference type="ARBA" id="ARBA00048679"/>
    </source>
</evidence>
<dbReference type="Gene3D" id="1.10.510.10">
    <property type="entry name" value="Transferase(Phosphotransferase) domain 1"/>
    <property type="match status" value="1"/>
</dbReference>
<dbReference type="PANTHER" id="PTHR24346">
    <property type="entry name" value="MAP/MICROTUBULE AFFINITY-REGULATING KINASE"/>
    <property type="match status" value="1"/>
</dbReference>
<feature type="compositionally biased region" description="Low complexity" evidence="14">
    <location>
        <begin position="816"/>
        <end position="833"/>
    </location>
</feature>
<dbReference type="Gene3D" id="1.20.58.1210">
    <property type="entry name" value="Exo84p, N-terminal helical domain"/>
    <property type="match status" value="1"/>
</dbReference>
<dbReference type="GO" id="GO:0030447">
    <property type="term" value="P:filamentous growth"/>
    <property type="evidence" value="ECO:0007669"/>
    <property type="project" value="UniProtKB-ARBA"/>
</dbReference>
<feature type="domain" description="Protein kinase" evidence="15">
    <location>
        <begin position="925"/>
        <end position="1186"/>
    </location>
</feature>
<dbReference type="FunFam" id="3.30.200.20:FF:000314">
    <property type="entry name" value="Serine/threonine protein kinase"/>
    <property type="match status" value="1"/>
</dbReference>
<feature type="compositionally biased region" description="Polar residues" evidence="14">
    <location>
        <begin position="41"/>
        <end position="52"/>
    </location>
</feature>